<dbReference type="InterPro" id="IPR040079">
    <property type="entry name" value="Glutathione_S-Trfase"/>
</dbReference>
<dbReference type="Gene3D" id="1.20.1050.10">
    <property type="match status" value="1"/>
</dbReference>
<dbReference type="SFLD" id="SFLDS00019">
    <property type="entry name" value="Glutathione_Transferase_(cytos"/>
    <property type="match status" value="1"/>
</dbReference>
<evidence type="ECO:0000259" key="2">
    <source>
        <dbReference type="PROSITE" id="PS50405"/>
    </source>
</evidence>
<dbReference type="RefSeq" id="XP_016229328.1">
    <property type="nucleotide sequence ID" value="XM_016365679.1"/>
</dbReference>
<dbReference type="SUPFAM" id="SSF47616">
    <property type="entry name" value="GST C-terminal domain-like"/>
    <property type="match status" value="1"/>
</dbReference>
<dbReference type="PANTHER" id="PTHR43968:SF8">
    <property type="entry name" value="S-TRANSFERASE, PUTATIVE (AFU_ORTHOLOGUE AFUA_2G00590)-RELATED"/>
    <property type="match status" value="1"/>
</dbReference>
<dbReference type="CDD" id="cd00570">
    <property type="entry name" value="GST_N_family"/>
    <property type="match status" value="1"/>
</dbReference>
<dbReference type="InterPro" id="IPR036249">
    <property type="entry name" value="Thioredoxin-like_sf"/>
</dbReference>
<dbReference type="EMBL" id="KN847520">
    <property type="protein sequence ID" value="KIV97754.1"/>
    <property type="molecule type" value="Genomic_DNA"/>
</dbReference>
<dbReference type="InterPro" id="IPR010987">
    <property type="entry name" value="Glutathione-S-Trfase_C-like"/>
</dbReference>
<dbReference type="Proteomes" id="UP000054302">
    <property type="component" value="Unassembled WGS sequence"/>
</dbReference>
<sequence>MAAAVASKPDILLYTNHGCPWAHRAHIALNELGIDFKEEIIDLDRPRDPWYLEINPRGLVPSISYNGTILTESAVVSQFLADAHESHLLPASTGSVDNALFRARVAFFVDTYITKVLPHFFGSLRAQSPEDKQKAGEDLVAAVVKEVEPLFTWDASKGAFFGGHSKPTLAEVQTGPFILRLLAHAKPEYDLLSPDLLPQLQQQAPKFKAWADAVVQLPSVTSIFDEKKVAERTKASIWNREITSDVDCDEISIRILVQVKSLLFYVTFAFDLVVPLLCYF</sequence>
<dbReference type="PANTHER" id="PTHR43968">
    <property type="match status" value="1"/>
</dbReference>
<dbReference type="Pfam" id="PF13409">
    <property type="entry name" value="GST_N_2"/>
    <property type="match status" value="1"/>
</dbReference>
<feature type="domain" description="GST N-terminal" evidence="1">
    <location>
        <begin position="9"/>
        <end position="88"/>
    </location>
</feature>
<reference evidence="3 4" key="1">
    <citation type="submission" date="2015-01" db="EMBL/GenBank/DDBJ databases">
        <title>The Genome Sequence of Exophiala mesophila CBS40295.</title>
        <authorList>
            <consortium name="The Broad Institute Genomics Platform"/>
            <person name="Cuomo C."/>
            <person name="de Hoog S."/>
            <person name="Gorbushina A."/>
            <person name="Stielow B."/>
            <person name="Teixiera M."/>
            <person name="Abouelleil A."/>
            <person name="Chapman S.B."/>
            <person name="Priest M."/>
            <person name="Young S.K."/>
            <person name="Wortman J."/>
            <person name="Nusbaum C."/>
            <person name="Birren B."/>
        </authorList>
    </citation>
    <scope>NUCLEOTIDE SEQUENCE [LARGE SCALE GENOMIC DNA]</scope>
    <source>
        <strain evidence="3 4">CBS 40295</strain>
    </source>
</reference>
<protein>
    <recommendedName>
        <fullName evidence="5">GST N-terminal domain-containing protein</fullName>
    </recommendedName>
</protein>
<name>A0A0D1ZUU5_EXOME</name>
<dbReference type="GO" id="GO:0005737">
    <property type="term" value="C:cytoplasm"/>
    <property type="evidence" value="ECO:0007669"/>
    <property type="project" value="TreeGrafter"/>
</dbReference>
<dbReference type="InterPro" id="IPR036282">
    <property type="entry name" value="Glutathione-S-Trfase_C_sf"/>
</dbReference>
<dbReference type="PROSITE" id="PS50405">
    <property type="entry name" value="GST_CTER"/>
    <property type="match status" value="1"/>
</dbReference>
<evidence type="ECO:0008006" key="5">
    <source>
        <dbReference type="Google" id="ProtNLM"/>
    </source>
</evidence>
<organism evidence="3 4">
    <name type="scientific">Exophiala mesophila</name>
    <name type="common">Black yeast-like fungus</name>
    <dbReference type="NCBI Taxonomy" id="212818"/>
    <lineage>
        <taxon>Eukaryota</taxon>
        <taxon>Fungi</taxon>
        <taxon>Dikarya</taxon>
        <taxon>Ascomycota</taxon>
        <taxon>Pezizomycotina</taxon>
        <taxon>Eurotiomycetes</taxon>
        <taxon>Chaetothyriomycetidae</taxon>
        <taxon>Chaetothyriales</taxon>
        <taxon>Herpotrichiellaceae</taxon>
        <taxon>Exophiala</taxon>
    </lineage>
</organism>
<evidence type="ECO:0000313" key="4">
    <source>
        <dbReference type="Proteomes" id="UP000054302"/>
    </source>
</evidence>
<dbReference type="SUPFAM" id="SSF52833">
    <property type="entry name" value="Thioredoxin-like"/>
    <property type="match status" value="1"/>
</dbReference>
<dbReference type="HOGENOM" id="CLU_074611_0_0_1"/>
<dbReference type="Gene3D" id="3.40.30.10">
    <property type="entry name" value="Glutaredoxin"/>
    <property type="match status" value="1"/>
</dbReference>
<dbReference type="GeneID" id="27319309"/>
<gene>
    <name evidence="3" type="ORF">PV10_01464</name>
</gene>
<dbReference type="SFLD" id="SFLDG00358">
    <property type="entry name" value="Main_(cytGST)"/>
    <property type="match status" value="1"/>
</dbReference>
<dbReference type="InterPro" id="IPR050983">
    <property type="entry name" value="GST_Omega/HSP26"/>
</dbReference>
<keyword evidence="4" id="KW-1185">Reference proteome</keyword>
<accession>A0A0D1ZUU5</accession>
<evidence type="ECO:0000313" key="3">
    <source>
        <dbReference type="EMBL" id="KIV97754.1"/>
    </source>
</evidence>
<dbReference type="VEuPathDB" id="FungiDB:PV10_01464"/>
<dbReference type="OMA" id="HRCPWAH"/>
<proteinExistence type="predicted"/>
<dbReference type="OrthoDB" id="202840at2759"/>
<evidence type="ECO:0000259" key="1">
    <source>
        <dbReference type="PROSITE" id="PS50404"/>
    </source>
</evidence>
<dbReference type="STRING" id="212818.A0A0D1ZUU5"/>
<feature type="domain" description="GST C-terminal" evidence="2">
    <location>
        <begin position="98"/>
        <end position="237"/>
    </location>
</feature>
<dbReference type="InterPro" id="IPR004045">
    <property type="entry name" value="Glutathione_S-Trfase_N"/>
</dbReference>
<dbReference type="PROSITE" id="PS50404">
    <property type="entry name" value="GST_NTER"/>
    <property type="match status" value="1"/>
</dbReference>
<dbReference type="AlphaFoldDB" id="A0A0D1ZUU5"/>